<keyword evidence="7" id="KW-1185">Reference proteome</keyword>
<dbReference type="Proteomes" id="UP000321419">
    <property type="component" value="Unassembled WGS sequence"/>
</dbReference>
<dbReference type="InterPro" id="IPR036271">
    <property type="entry name" value="Tet_transcr_reg_TetR-rel_C_sf"/>
</dbReference>
<protein>
    <submittedName>
        <fullName evidence="6">TetR family transcriptional regulator</fullName>
    </submittedName>
</protein>
<keyword evidence="2 4" id="KW-0238">DNA-binding</keyword>
<evidence type="ECO:0000313" key="6">
    <source>
        <dbReference type="EMBL" id="GEK55319.1"/>
    </source>
</evidence>
<dbReference type="InterPro" id="IPR001647">
    <property type="entry name" value="HTH_TetR"/>
</dbReference>
<feature type="DNA-binding region" description="H-T-H motif" evidence="4">
    <location>
        <begin position="24"/>
        <end position="43"/>
    </location>
</feature>
<gene>
    <name evidence="6" type="ORF">PES01_21640</name>
</gene>
<dbReference type="Pfam" id="PF00440">
    <property type="entry name" value="TetR_N"/>
    <property type="match status" value="1"/>
</dbReference>
<organism evidence="6 7">
    <name type="scientific">Pseudoalteromonas espejiana</name>
    <dbReference type="NCBI Taxonomy" id="28107"/>
    <lineage>
        <taxon>Bacteria</taxon>
        <taxon>Pseudomonadati</taxon>
        <taxon>Pseudomonadota</taxon>
        <taxon>Gammaproteobacteria</taxon>
        <taxon>Alteromonadales</taxon>
        <taxon>Pseudoalteromonadaceae</taxon>
        <taxon>Pseudoalteromonas</taxon>
    </lineage>
</organism>
<evidence type="ECO:0000313" key="7">
    <source>
        <dbReference type="Proteomes" id="UP000321419"/>
    </source>
</evidence>
<sequence>MNKQEQIVNTALSLFYSKGLHAVGINEILAVSGVAKKTLYNHFESKDELIIACLKKRDENFNNWLEQVCDKPNAIDVANALFFGLSQWFNNQVPELGNFNGCFFINTAAEYPNESHPIAAQCKVHKQGVIELILNALVATPQLKNNKAKASDIAQTLFTLKEGLICQARVMHTNTFPMPSNQFIERLILM</sequence>
<dbReference type="RefSeq" id="WP_089348019.1">
    <property type="nucleotide sequence ID" value="NZ_BJUM01000018.1"/>
</dbReference>
<dbReference type="OrthoDB" id="116240at2"/>
<dbReference type="SUPFAM" id="SSF46689">
    <property type="entry name" value="Homeodomain-like"/>
    <property type="match status" value="1"/>
</dbReference>
<accession>A0A510XWL4</accession>
<evidence type="ECO:0000256" key="2">
    <source>
        <dbReference type="ARBA" id="ARBA00023125"/>
    </source>
</evidence>
<dbReference type="Gene3D" id="1.10.357.10">
    <property type="entry name" value="Tetracycline Repressor, domain 2"/>
    <property type="match status" value="1"/>
</dbReference>
<evidence type="ECO:0000256" key="1">
    <source>
        <dbReference type="ARBA" id="ARBA00023015"/>
    </source>
</evidence>
<feature type="domain" description="HTH tetR-type" evidence="5">
    <location>
        <begin position="1"/>
        <end position="61"/>
    </location>
</feature>
<dbReference type="AlphaFoldDB" id="A0A510XWL4"/>
<dbReference type="PROSITE" id="PS50977">
    <property type="entry name" value="HTH_TETR_2"/>
    <property type="match status" value="1"/>
</dbReference>
<dbReference type="EMBL" id="BJUM01000018">
    <property type="protein sequence ID" value="GEK55319.1"/>
    <property type="molecule type" value="Genomic_DNA"/>
</dbReference>
<keyword evidence="1" id="KW-0805">Transcription regulation</keyword>
<keyword evidence="3" id="KW-0804">Transcription</keyword>
<evidence type="ECO:0000259" key="5">
    <source>
        <dbReference type="PROSITE" id="PS50977"/>
    </source>
</evidence>
<proteinExistence type="predicted"/>
<evidence type="ECO:0000256" key="4">
    <source>
        <dbReference type="PROSITE-ProRule" id="PRU00335"/>
    </source>
</evidence>
<dbReference type="InterPro" id="IPR009057">
    <property type="entry name" value="Homeodomain-like_sf"/>
</dbReference>
<name>A0A510XWL4_9GAMM</name>
<reference evidence="6 7" key="1">
    <citation type="submission" date="2019-07" db="EMBL/GenBank/DDBJ databases">
        <title>Whole genome shotgun sequence of Pseudoalteromonas espejiana NBRC 102222.</title>
        <authorList>
            <person name="Hosoyama A."/>
            <person name="Uohara A."/>
            <person name="Ohji S."/>
            <person name="Ichikawa N."/>
        </authorList>
    </citation>
    <scope>NUCLEOTIDE SEQUENCE [LARGE SCALE GENOMIC DNA]</scope>
    <source>
        <strain evidence="6 7">NBRC 102222</strain>
    </source>
</reference>
<comment type="caution">
    <text evidence="6">The sequence shown here is derived from an EMBL/GenBank/DDBJ whole genome shotgun (WGS) entry which is preliminary data.</text>
</comment>
<dbReference type="PRINTS" id="PR00455">
    <property type="entry name" value="HTHTETR"/>
</dbReference>
<dbReference type="PANTHER" id="PTHR47506:SF3">
    <property type="entry name" value="HTH-TYPE TRANSCRIPTIONAL REGULATOR LMRA"/>
    <property type="match status" value="1"/>
</dbReference>
<dbReference type="SUPFAM" id="SSF48498">
    <property type="entry name" value="Tetracyclin repressor-like, C-terminal domain"/>
    <property type="match status" value="1"/>
</dbReference>
<dbReference type="PANTHER" id="PTHR47506">
    <property type="entry name" value="TRANSCRIPTIONAL REGULATORY PROTEIN"/>
    <property type="match status" value="1"/>
</dbReference>
<evidence type="ECO:0000256" key="3">
    <source>
        <dbReference type="ARBA" id="ARBA00023163"/>
    </source>
</evidence>
<dbReference type="GO" id="GO:0003677">
    <property type="term" value="F:DNA binding"/>
    <property type="evidence" value="ECO:0007669"/>
    <property type="project" value="UniProtKB-UniRule"/>
</dbReference>